<gene>
    <name evidence="2" type="ORF">A3A35_00745</name>
</gene>
<dbReference type="Proteomes" id="UP000179115">
    <property type="component" value="Unassembled WGS sequence"/>
</dbReference>
<dbReference type="EMBL" id="MFLV01000011">
    <property type="protein sequence ID" value="OGG71678.1"/>
    <property type="molecule type" value="Genomic_DNA"/>
</dbReference>
<feature type="compositionally biased region" description="Basic and acidic residues" evidence="1">
    <location>
        <begin position="7"/>
        <end position="20"/>
    </location>
</feature>
<comment type="caution">
    <text evidence="2">The sequence shown here is derived from an EMBL/GenBank/DDBJ whole genome shotgun (WGS) entry which is preliminary data.</text>
</comment>
<dbReference type="AlphaFoldDB" id="A0A1F6EDC6"/>
<protein>
    <submittedName>
        <fullName evidence="2">Uncharacterized protein</fullName>
    </submittedName>
</protein>
<evidence type="ECO:0000256" key="1">
    <source>
        <dbReference type="SAM" id="MobiDB-lite"/>
    </source>
</evidence>
<evidence type="ECO:0000313" key="2">
    <source>
        <dbReference type="EMBL" id="OGG71678.1"/>
    </source>
</evidence>
<feature type="region of interest" description="Disordered" evidence="1">
    <location>
        <begin position="1"/>
        <end position="20"/>
    </location>
</feature>
<name>A0A1F6EDC6_9BACT</name>
<organism evidence="2 3">
    <name type="scientific">Candidatus Kaiserbacteria bacterium RIFCSPLOWO2_01_FULL_51_21</name>
    <dbReference type="NCBI Taxonomy" id="1798508"/>
    <lineage>
        <taxon>Bacteria</taxon>
        <taxon>Candidatus Kaiseribacteriota</taxon>
    </lineage>
</organism>
<accession>A0A1F6EDC6</accession>
<sequence>MFIGDVEQDRRSFSGDGTDRLPVKPKAILSKALIDNLFRFLEFRKLEKAAETAAAVFNYFETALFFNFKKHHGKI</sequence>
<evidence type="ECO:0000313" key="3">
    <source>
        <dbReference type="Proteomes" id="UP000179115"/>
    </source>
</evidence>
<reference evidence="2 3" key="1">
    <citation type="journal article" date="2016" name="Nat. Commun.">
        <title>Thousands of microbial genomes shed light on interconnected biogeochemical processes in an aquifer system.</title>
        <authorList>
            <person name="Anantharaman K."/>
            <person name="Brown C.T."/>
            <person name="Hug L.A."/>
            <person name="Sharon I."/>
            <person name="Castelle C.J."/>
            <person name="Probst A.J."/>
            <person name="Thomas B.C."/>
            <person name="Singh A."/>
            <person name="Wilkins M.J."/>
            <person name="Karaoz U."/>
            <person name="Brodie E.L."/>
            <person name="Williams K.H."/>
            <person name="Hubbard S.S."/>
            <person name="Banfield J.F."/>
        </authorList>
    </citation>
    <scope>NUCLEOTIDE SEQUENCE [LARGE SCALE GENOMIC DNA]</scope>
</reference>
<dbReference type="STRING" id="1798508.A3A35_00745"/>
<proteinExistence type="predicted"/>